<dbReference type="AlphaFoldDB" id="A0A147ED95"/>
<dbReference type="GO" id="GO:0008320">
    <property type="term" value="F:protein transmembrane transporter activity"/>
    <property type="evidence" value="ECO:0007669"/>
    <property type="project" value="UniProtKB-UniRule"/>
</dbReference>
<comment type="caution">
    <text evidence="11">The sequence shown here is derived from an EMBL/GenBank/DDBJ whole genome shotgun (WGS) entry which is preliminary data.</text>
</comment>
<comment type="similarity">
    <text evidence="9">Belongs to the TatA/E family.</text>
</comment>
<dbReference type="RefSeq" id="WP_058594602.1">
    <property type="nucleotide sequence ID" value="NZ_LDRK01000101.1"/>
</dbReference>
<dbReference type="PATRIC" id="fig|1079994.3.peg.148"/>
<dbReference type="OrthoDB" id="5245163at2"/>
<comment type="function">
    <text evidence="9">Part of the twin-arginine translocation (Tat) system that transports large folded proteins containing a characteristic twin-arginine motif in their signal peptide across membranes. TatA could form the protein-conducting channel of the Tat system.</text>
</comment>
<dbReference type="GO" id="GO:0033281">
    <property type="term" value="C:TAT protein transport complex"/>
    <property type="evidence" value="ECO:0007669"/>
    <property type="project" value="UniProtKB-UniRule"/>
</dbReference>
<dbReference type="GO" id="GO:0043953">
    <property type="term" value="P:protein transport by the Tat complex"/>
    <property type="evidence" value="ECO:0007669"/>
    <property type="project" value="UniProtKB-UniRule"/>
</dbReference>
<dbReference type="Proteomes" id="UP000070810">
    <property type="component" value="Unassembled WGS sequence"/>
</dbReference>
<keyword evidence="7 9" id="KW-0811">Translocation</keyword>
<dbReference type="InterPro" id="IPR006312">
    <property type="entry name" value="TatA/E"/>
</dbReference>
<evidence type="ECO:0000256" key="2">
    <source>
        <dbReference type="ARBA" id="ARBA00022448"/>
    </source>
</evidence>
<evidence type="ECO:0000313" key="12">
    <source>
        <dbReference type="Proteomes" id="UP000070810"/>
    </source>
</evidence>
<feature type="compositionally biased region" description="Polar residues" evidence="10">
    <location>
        <begin position="48"/>
        <end position="64"/>
    </location>
</feature>
<dbReference type="InterPro" id="IPR003369">
    <property type="entry name" value="TatA/B/E"/>
</dbReference>
<feature type="region of interest" description="Disordered" evidence="10">
    <location>
        <begin position="44"/>
        <end position="64"/>
    </location>
</feature>
<dbReference type="Gene3D" id="1.20.5.3310">
    <property type="match status" value="1"/>
</dbReference>
<dbReference type="EMBL" id="LDRK01000101">
    <property type="protein sequence ID" value="KTR82129.1"/>
    <property type="molecule type" value="Genomic_DNA"/>
</dbReference>
<protein>
    <recommendedName>
        <fullName evidence="9">Sec-independent protein translocase protein TatA</fullName>
    </recommendedName>
</protein>
<evidence type="ECO:0000256" key="5">
    <source>
        <dbReference type="ARBA" id="ARBA00022927"/>
    </source>
</evidence>
<sequence length="64" mass="6717">MLGNLTGMHLVAILFIILLMFGAPKLPALAKSLGQSMKILRKEVGSDGDTTAETTPSNTKTDAS</sequence>
<name>A0A147ED95_9MICO</name>
<evidence type="ECO:0000313" key="11">
    <source>
        <dbReference type="EMBL" id="KTR82129.1"/>
    </source>
</evidence>
<comment type="subcellular location">
    <subcellularLocation>
        <location evidence="1 9">Cell membrane</location>
        <topology evidence="1 9">Single-pass membrane protein</topology>
    </subcellularLocation>
</comment>
<keyword evidence="6 9" id="KW-1133">Transmembrane helix</keyword>
<evidence type="ECO:0000256" key="8">
    <source>
        <dbReference type="ARBA" id="ARBA00023136"/>
    </source>
</evidence>
<comment type="subunit">
    <text evidence="9">The Tat system comprises two distinct complexes: a TatABC complex, containing multiple copies of TatA, TatB and TatC subunits, and a separate TatA complex, containing only TatA subunits. Substrates initially bind to the TatABC complex, which probably triggers association of the separate TatA complex to form the active translocon.</text>
</comment>
<proteinExistence type="inferred from homology"/>
<keyword evidence="12" id="KW-1185">Reference proteome</keyword>
<evidence type="ECO:0000256" key="1">
    <source>
        <dbReference type="ARBA" id="ARBA00004162"/>
    </source>
</evidence>
<dbReference type="PANTHER" id="PTHR42982:SF1">
    <property type="entry name" value="SEC-INDEPENDENT PROTEIN TRANSLOCASE PROTEIN TATA"/>
    <property type="match status" value="1"/>
</dbReference>
<gene>
    <name evidence="9" type="primary">tatA</name>
    <name evidence="11" type="ORF">NS354_11455</name>
</gene>
<keyword evidence="2 9" id="KW-0813">Transport</keyword>
<keyword evidence="4 9" id="KW-0812">Transmembrane</keyword>
<keyword evidence="8 9" id="KW-0472">Membrane</keyword>
<accession>A0A147ED95</accession>
<evidence type="ECO:0000256" key="7">
    <source>
        <dbReference type="ARBA" id="ARBA00023010"/>
    </source>
</evidence>
<evidence type="ECO:0000256" key="3">
    <source>
        <dbReference type="ARBA" id="ARBA00022475"/>
    </source>
</evidence>
<evidence type="ECO:0000256" key="10">
    <source>
        <dbReference type="SAM" id="MobiDB-lite"/>
    </source>
</evidence>
<keyword evidence="3 9" id="KW-1003">Cell membrane</keyword>
<dbReference type="PANTHER" id="PTHR42982">
    <property type="entry name" value="SEC-INDEPENDENT PROTEIN TRANSLOCASE PROTEIN TATA"/>
    <property type="match status" value="1"/>
</dbReference>
<organism evidence="11 12">
    <name type="scientific">Leucobacter chromiiresistens</name>
    <dbReference type="NCBI Taxonomy" id="1079994"/>
    <lineage>
        <taxon>Bacteria</taxon>
        <taxon>Bacillati</taxon>
        <taxon>Actinomycetota</taxon>
        <taxon>Actinomycetes</taxon>
        <taxon>Micrococcales</taxon>
        <taxon>Microbacteriaceae</taxon>
        <taxon>Leucobacter</taxon>
    </lineage>
</organism>
<dbReference type="Pfam" id="PF02416">
    <property type="entry name" value="TatA_B_E"/>
    <property type="match status" value="1"/>
</dbReference>
<keyword evidence="5 9" id="KW-0653">Protein transport</keyword>
<reference evidence="11 12" key="1">
    <citation type="journal article" date="2016" name="Front. Microbiol.">
        <title>Genomic Resource of Rice Seed Associated Bacteria.</title>
        <authorList>
            <person name="Midha S."/>
            <person name="Bansal K."/>
            <person name="Sharma S."/>
            <person name="Kumar N."/>
            <person name="Patil P.P."/>
            <person name="Chaudhry V."/>
            <person name="Patil P.B."/>
        </authorList>
    </citation>
    <scope>NUCLEOTIDE SEQUENCE [LARGE SCALE GENOMIC DNA]</scope>
    <source>
        <strain evidence="11 12">NS354</strain>
    </source>
</reference>
<dbReference type="HAMAP" id="MF_00236">
    <property type="entry name" value="TatA_E"/>
    <property type="match status" value="1"/>
</dbReference>
<evidence type="ECO:0000256" key="4">
    <source>
        <dbReference type="ARBA" id="ARBA00022692"/>
    </source>
</evidence>
<evidence type="ECO:0000256" key="9">
    <source>
        <dbReference type="HAMAP-Rule" id="MF_00236"/>
    </source>
</evidence>
<evidence type="ECO:0000256" key="6">
    <source>
        <dbReference type="ARBA" id="ARBA00022989"/>
    </source>
</evidence>